<dbReference type="OrthoDB" id="9804309at2"/>
<keyword evidence="1" id="KW-0949">S-adenosyl-L-methionine</keyword>
<dbReference type="InterPro" id="IPR036414">
    <property type="entry name" value="YaeB_N_sf"/>
</dbReference>
<sequence length="158" mass="18111">MQNFEITPIGKINQNDDGMFIELETRYIPALQGLDGFSHINVIWWFSDFDNEETRNILETNQPYKNSPQVMGIFATRSPIRPNPLALTTAQVIGIDYAKGILQIAYIDANNGTPVLDIKPYTPSLDRAETPSVPQWCSHWPKSLDESEDFNWENEFNF</sequence>
<evidence type="ECO:0000313" key="5">
    <source>
        <dbReference type="Proteomes" id="UP000198656"/>
    </source>
</evidence>
<evidence type="ECO:0000256" key="1">
    <source>
        <dbReference type="ARBA" id="ARBA00022691"/>
    </source>
</evidence>
<evidence type="ECO:0000259" key="3">
    <source>
        <dbReference type="PROSITE" id="PS51668"/>
    </source>
</evidence>
<dbReference type="Proteomes" id="UP000198656">
    <property type="component" value="Unassembled WGS sequence"/>
</dbReference>
<dbReference type="RefSeq" id="WP_092330550.1">
    <property type="nucleotide sequence ID" value="NZ_FNCP01000004.1"/>
</dbReference>
<gene>
    <name evidence="4" type="ORF">SAMN05443529_10412</name>
</gene>
<keyword evidence="4" id="KW-0808">Transferase</keyword>
<dbReference type="InterPro" id="IPR036413">
    <property type="entry name" value="YaeB-like_sf"/>
</dbReference>
<feature type="domain" description="TsaA-like" evidence="3">
    <location>
        <begin position="6"/>
        <end position="130"/>
    </location>
</feature>
<reference evidence="5" key="1">
    <citation type="submission" date="2016-10" db="EMBL/GenBank/DDBJ databases">
        <authorList>
            <person name="Varghese N."/>
            <person name="Submissions S."/>
        </authorList>
    </citation>
    <scope>NUCLEOTIDE SEQUENCE [LARGE SCALE GENOMIC DNA]</scope>
    <source>
        <strain evidence="5">DSM 8344</strain>
    </source>
</reference>
<dbReference type="PROSITE" id="PS51668">
    <property type="entry name" value="TSAA_2"/>
    <property type="match status" value="1"/>
</dbReference>
<evidence type="ECO:0000313" key="4">
    <source>
        <dbReference type="EMBL" id="SDG54939.1"/>
    </source>
</evidence>
<dbReference type="CDD" id="cd09281">
    <property type="entry name" value="UPF0066"/>
    <property type="match status" value="1"/>
</dbReference>
<dbReference type="AlphaFoldDB" id="A0A1G7V6F2"/>
<dbReference type="PANTHER" id="PTHR12818">
    <property type="entry name" value="TRNA (ADENINE(37)-N6)-METHYLTRANSFERASE"/>
    <property type="match status" value="1"/>
</dbReference>
<dbReference type="EMBL" id="FNCP01000004">
    <property type="protein sequence ID" value="SDG54939.1"/>
    <property type="molecule type" value="Genomic_DNA"/>
</dbReference>
<dbReference type="GO" id="GO:0032259">
    <property type="term" value="P:methylation"/>
    <property type="evidence" value="ECO:0007669"/>
    <property type="project" value="UniProtKB-KW"/>
</dbReference>
<dbReference type="InterPro" id="IPR040372">
    <property type="entry name" value="YaeB-like"/>
</dbReference>
<dbReference type="InterPro" id="IPR023370">
    <property type="entry name" value="TrmO-like_N"/>
</dbReference>
<dbReference type="PANTHER" id="PTHR12818:SF0">
    <property type="entry name" value="TRNA (ADENINE(37)-N6)-METHYLTRANSFERASE"/>
    <property type="match status" value="1"/>
</dbReference>
<organism evidence="4 5">
    <name type="scientific">Desulfosporosinus hippei DSM 8344</name>
    <dbReference type="NCBI Taxonomy" id="1121419"/>
    <lineage>
        <taxon>Bacteria</taxon>
        <taxon>Bacillati</taxon>
        <taxon>Bacillota</taxon>
        <taxon>Clostridia</taxon>
        <taxon>Eubacteriales</taxon>
        <taxon>Desulfitobacteriaceae</taxon>
        <taxon>Desulfosporosinus</taxon>
    </lineage>
</organism>
<dbReference type="STRING" id="1121419.SAMN05443529_10412"/>
<dbReference type="SUPFAM" id="SSF118196">
    <property type="entry name" value="YaeB-like"/>
    <property type="match status" value="1"/>
</dbReference>
<protein>
    <submittedName>
        <fullName evidence="4">tRNA-Thr(GGU) m(6)t(6)A37 methyltransferase TsaA</fullName>
    </submittedName>
</protein>
<dbReference type="Pfam" id="PF01980">
    <property type="entry name" value="TrmO_N"/>
    <property type="match status" value="1"/>
</dbReference>
<dbReference type="GO" id="GO:0008168">
    <property type="term" value="F:methyltransferase activity"/>
    <property type="evidence" value="ECO:0007669"/>
    <property type="project" value="UniProtKB-KW"/>
</dbReference>
<accession>A0A1G7V6F2</accession>
<dbReference type="Gene3D" id="2.40.30.70">
    <property type="entry name" value="YaeB-like"/>
    <property type="match status" value="1"/>
</dbReference>
<comment type="similarity">
    <text evidence="2">Belongs to the tRNA methyltransferase O family.</text>
</comment>
<proteinExistence type="inferred from homology"/>
<keyword evidence="4" id="KW-0489">Methyltransferase</keyword>
<keyword evidence="5" id="KW-1185">Reference proteome</keyword>
<evidence type="ECO:0000256" key="2">
    <source>
        <dbReference type="ARBA" id="ARBA00033753"/>
    </source>
</evidence>
<name>A0A1G7V6F2_9FIRM</name>